<evidence type="ECO:0000256" key="9">
    <source>
        <dbReference type="ARBA" id="ARBA00023004"/>
    </source>
</evidence>
<comment type="similarity">
    <text evidence="3">Belongs to the cytochrome P450 family.</text>
</comment>
<dbReference type="Gene3D" id="1.10.630.10">
    <property type="entry name" value="Cytochrome P450"/>
    <property type="match status" value="1"/>
</dbReference>
<dbReference type="PROSITE" id="PS51384">
    <property type="entry name" value="FAD_FR"/>
    <property type="match status" value="1"/>
</dbReference>
<dbReference type="InterPro" id="IPR012675">
    <property type="entry name" value="Beta-grasp_dom_sf"/>
</dbReference>
<keyword evidence="9" id="KW-0408">Iron</keyword>
<feature type="region of interest" description="Disordered" evidence="11">
    <location>
        <begin position="404"/>
        <end position="425"/>
    </location>
</feature>
<dbReference type="InterPro" id="IPR054582">
    <property type="entry name" value="DmmA-like_N"/>
</dbReference>
<keyword evidence="4" id="KW-0285">Flavoprotein</keyword>
<evidence type="ECO:0000256" key="7">
    <source>
        <dbReference type="ARBA" id="ARBA00022723"/>
    </source>
</evidence>
<dbReference type="SUPFAM" id="SSF63380">
    <property type="entry name" value="Riboflavin synthase domain-like"/>
    <property type="match status" value="1"/>
</dbReference>
<name>A0A1H6B7B0_9GAMM</name>
<dbReference type="InterPro" id="IPR001041">
    <property type="entry name" value="2Fe-2S_ferredoxin-type"/>
</dbReference>
<dbReference type="PROSITE" id="PS51085">
    <property type="entry name" value="2FE2S_FER_2"/>
    <property type="match status" value="1"/>
</dbReference>
<dbReference type="PANTHER" id="PTHR46696">
    <property type="entry name" value="P450, PUTATIVE (EUROFUNG)-RELATED"/>
    <property type="match status" value="1"/>
</dbReference>
<dbReference type="InterPro" id="IPR006058">
    <property type="entry name" value="2Fe2S_fd_BS"/>
</dbReference>
<dbReference type="SMR" id="A0A1H6B7B0"/>
<dbReference type="SUPFAM" id="SSF48264">
    <property type="entry name" value="Cytochrome P450"/>
    <property type="match status" value="1"/>
</dbReference>
<dbReference type="Pfam" id="PF00067">
    <property type="entry name" value="p450"/>
    <property type="match status" value="1"/>
</dbReference>
<evidence type="ECO:0000256" key="5">
    <source>
        <dbReference type="ARBA" id="ARBA00022643"/>
    </source>
</evidence>
<evidence type="ECO:0000256" key="4">
    <source>
        <dbReference type="ARBA" id="ARBA00022630"/>
    </source>
</evidence>
<dbReference type="GO" id="GO:0020037">
    <property type="term" value="F:heme binding"/>
    <property type="evidence" value="ECO:0007669"/>
    <property type="project" value="InterPro"/>
</dbReference>
<dbReference type="InterPro" id="IPR036010">
    <property type="entry name" value="2Fe-2S_ferredoxin-like_sf"/>
</dbReference>
<dbReference type="SUPFAM" id="SSF52343">
    <property type="entry name" value="Ferredoxin reductase-like, C-terminal NADP-linked domain"/>
    <property type="match status" value="1"/>
</dbReference>
<reference evidence="14 15" key="1">
    <citation type="submission" date="2016-10" db="EMBL/GenBank/DDBJ databases">
        <authorList>
            <person name="de Groot N.N."/>
        </authorList>
    </citation>
    <scope>NUCLEOTIDE SEQUENCE [LARGE SCALE GENOMIC DNA]</scope>
    <source>
        <strain evidence="14 15">DSM 22012</strain>
    </source>
</reference>
<dbReference type="GO" id="GO:0005506">
    <property type="term" value="F:iron ion binding"/>
    <property type="evidence" value="ECO:0007669"/>
    <property type="project" value="InterPro"/>
</dbReference>
<dbReference type="RefSeq" id="WP_104003556.1">
    <property type="nucleotide sequence ID" value="NZ_FNVQ01000002.1"/>
</dbReference>
<dbReference type="GO" id="GO:0016705">
    <property type="term" value="F:oxidoreductase activity, acting on paired donors, with incorporation or reduction of molecular oxygen"/>
    <property type="evidence" value="ECO:0007669"/>
    <property type="project" value="InterPro"/>
</dbReference>
<dbReference type="PROSITE" id="PS00197">
    <property type="entry name" value="2FE2S_FER_1"/>
    <property type="match status" value="1"/>
</dbReference>
<keyword evidence="15" id="KW-1185">Reference proteome</keyword>
<dbReference type="InterPro" id="IPR001128">
    <property type="entry name" value="Cyt_P450"/>
</dbReference>
<dbReference type="PANTHER" id="PTHR46696:SF1">
    <property type="entry name" value="CYTOCHROME P450 YJIB-RELATED"/>
    <property type="match status" value="1"/>
</dbReference>
<dbReference type="SUPFAM" id="SSF54292">
    <property type="entry name" value="2Fe-2S ferredoxin-like"/>
    <property type="match status" value="1"/>
</dbReference>
<keyword evidence="8" id="KW-0560">Oxidoreductase</keyword>
<feature type="domain" description="2Fe-2S ferredoxin-type" evidence="12">
    <location>
        <begin position="656"/>
        <end position="743"/>
    </location>
</feature>
<dbReference type="CDD" id="cd11037">
    <property type="entry name" value="CYP199A2-like"/>
    <property type="match status" value="1"/>
</dbReference>
<evidence type="ECO:0000256" key="8">
    <source>
        <dbReference type="ARBA" id="ARBA00023002"/>
    </source>
</evidence>
<protein>
    <submittedName>
        <fullName evidence="14">Cytochrome P450</fullName>
    </submittedName>
</protein>
<dbReference type="InterPro" id="IPR017927">
    <property type="entry name" value="FAD-bd_FR_type"/>
</dbReference>
<keyword evidence="10" id="KW-0411">Iron-sulfur</keyword>
<dbReference type="PRINTS" id="PR00409">
    <property type="entry name" value="PHDIOXRDTASE"/>
</dbReference>
<feature type="compositionally biased region" description="Low complexity" evidence="11">
    <location>
        <begin position="404"/>
        <end position="423"/>
    </location>
</feature>
<dbReference type="Pfam" id="PF00111">
    <property type="entry name" value="Fer2"/>
    <property type="match status" value="1"/>
</dbReference>
<dbReference type="InterPro" id="IPR036396">
    <property type="entry name" value="Cyt_P450_sf"/>
</dbReference>
<keyword evidence="6" id="KW-0001">2Fe-2S</keyword>
<dbReference type="Gene3D" id="2.40.30.10">
    <property type="entry name" value="Translation factors"/>
    <property type="match status" value="1"/>
</dbReference>
<accession>A0A1H6B7B0</accession>
<dbReference type="CDD" id="cd00207">
    <property type="entry name" value="fer2"/>
    <property type="match status" value="1"/>
</dbReference>
<comment type="cofactor">
    <cofactor evidence="1">
        <name>FMN</name>
        <dbReference type="ChEBI" id="CHEBI:58210"/>
    </cofactor>
</comment>
<evidence type="ECO:0000256" key="11">
    <source>
        <dbReference type="SAM" id="MobiDB-lite"/>
    </source>
</evidence>
<evidence type="ECO:0000256" key="3">
    <source>
        <dbReference type="ARBA" id="ARBA00010617"/>
    </source>
</evidence>
<dbReference type="InterPro" id="IPR017972">
    <property type="entry name" value="Cyt_P450_CS"/>
</dbReference>
<dbReference type="AlphaFoldDB" id="A0A1H6B7B0"/>
<evidence type="ECO:0000256" key="1">
    <source>
        <dbReference type="ARBA" id="ARBA00001917"/>
    </source>
</evidence>
<dbReference type="PROSITE" id="PS00086">
    <property type="entry name" value="CYTOCHROME_P450"/>
    <property type="match status" value="1"/>
</dbReference>
<dbReference type="GO" id="GO:0051537">
    <property type="term" value="F:2 iron, 2 sulfur cluster binding"/>
    <property type="evidence" value="ECO:0007669"/>
    <property type="project" value="UniProtKB-KW"/>
</dbReference>
<keyword evidence="7" id="KW-0479">Metal-binding</keyword>
<dbReference type="Gene3D" id="3.40.50.80">
    <property type="entry name" value="Nucleotide-binding domain of ferredoxin-NADP reductase (FNR) module"/>
    <property type="match status" value="1"/>
</dbReference>
<keyword evidence="5" id="KW-0288">FMN</keyword>
<sequence length="743" mass="81708">MNMHAVQHDVPVLDVDPYSDEFLLNPYPFHEQLREAGPLVWLPKYQVWAMARFEHVKAALGDWETFCSSRGVGLTDFKKEKPWRPPSLLLEVDPPFHDRTRGVMSRILSRPALEALREPFARKAEELVNRLADRGELDGVAEIAKAYPLRVFPDSVGLVPEGRENLLPYGDMAFNAFGPRNERLEKSMADAQKVISWITDQCRREALTDDGFGAKIYAEADAGNITHEEAGLLVRSLLTAGLDTTIFGIGNALLCFARHPEQWLILRENPSLAPQAFEEVLRYASPVQTFLRTTTRDVDIEGQTIPEGSKVLLFLASANRDPRQWENPNDFDIQRKAAGHVGFGHGIHVCVGQMVARLETELLFTALAKRIESIELCGEPQWWLNNTLRGLAALPLRLKAASTETTTEPAAAETTSAEQAPAQSKADPSLLSVSIRGKRLETADICSFELVSADGAPLPVADAGAHIDVHTGNGLIRQYSICNLPGESSAYRIGVLKDAKSRGGSTWMHEQLNPGSALQISAPRNLFALSENSSPSLLLAGGIGITPILAMAYELQKRQQPFGLHYCTRSRAHTAFLDEIESSSFADRVSLHHDDDARLDIKALLSQTERNTEIYVCGPEGFLQAVLEGARELGWPEEKLHYEYFAATPTSSDDDQAIELRIASTGQTLTVPANASVLSTLEEAGFDIPKSCEQGVCGSCLTGVIDGEPDHRDHFLTPQERQANDQFTPCCSRAKGGTLTLDL</sequence>
<dbReference type="GO" id="GO:0004497">
    <property type="term" value="F:monooxygenase activity"/>
    <property type="evidence" value="ECO:0007669"/>
    <property type="project" value="InterPro"/>
</dbReference>
<evidence type="ECO:0000256" key="10">
    <source>
        <dbReference type="ARBA" id="ARBA00023014"/>
    </source>
</evidence>
<evidence type="ECO:0000259" key="13">
    <source>
        <dbReference type="PROSITE" id="PS51384"/>
    </source>
</evidence>
<evidence type="ECO:0000259" key="12">
    <source>
        <dbReference type="PROSITE" id="PS51085"/>
    </source>
</evidence>
<evidence type="ECO:0000256" key="6">
    <source>
        <dbReference type="ARBA" id="ARBA00022714"/>
    </source>
</evidence>
<gene>
    <name evidence="14" type="ORF">SAMN05444390_102453</name>
</gene>
<dbReference type="OrthoDB" id="4258484at2"/>
<dbReference type="InterPro" id="IPR039261">
    <property type="entry name" value="FNR_nucleotide-bd"/>
</dbReference>
<evidence type="ECO:0000313" key="15">
    <source>
        <dbReference type="Proteomes" id="UP000236745"/>
    </source>
</evidence>
<dbReference type="InterPro" id="IPR017938">
    <property type="entry name" value="Riboflavin_synthase-like_b-brl"/>
</dbReference>
<evidence type="ECO:0000256" key="2">
    <source>
        <dbReference type="ARBA" id="ARBA00001971"/>
    </source>
</evidence>
<dbReference type="Pfam" id="PF22290">
    <property type="entry name" value="DmmA-like_N"/>
    <property type="match status" value="1"/>
</dbReference>
<comment type="cofactor">
    <cofactor evidence="2">
        <name>heme</name>
        <dbReference type="ChEBI" id="CHEBI:30413"/>
    </cofactor>
</comment>
<proteinExistence type="inferred from homology"/>
<organism evidence="14 15">
    <name type="scientific">Marinobacterium lutimaris</name>
    <dbReference type="NCBI Taxonomy" id="568106"/>
    <lineage>
        <taxon>Bacteria</taxon>
        <taxon>Pseudomonadati</taxon>
        <taxon>Pseudomonadota</taxon>
        <taxon>Gammaproteobacteria</taxon>
        <taxon>Oceanospirillales</taxon>
        <taxon>Oceanospirillaceae</taxon>
        <taxon>Marinobacterium</taxon>
    </lineage>
</organism>
<dbReference type="CDD" id="cd06185">
    <property type="entry name" value="PDR_like"/>
    <property type="match status" value="1"/>
</dbReference>
<dbReference type="EMBL" id="FNVQ01000002">
    <property type="protein sequence ID" value="SEG56698.1"/>
    <property type="molecule type" value="Genomic_DNA"/>
</dbReference>
<evidence type="ECO:0000313" key="14">
    <source>
        <dbReference type="EMBL" id="SEG56698.1"/>
    </source>
</evidence>
<feature type="domain" description="FAD-binding FR-type" evidence="13">
    <location>
        <begin position="428"/>
        <end position="530"/>
    </location>
</feature>
<dbReference type="Proteomes" id="UP000236745">
    <property type="component" value="Unassembled WGS sequence"/>
</dbReference>
<dbReference type="Gene3D" id="3.10.20.30">
    <property type="match status" value="1"/>
</dbReference>